<comment type="subcellular location">
    <subcellularLocation>
        <location evidence="1">Cell membrane</location>
        <topology evidence="1">Multi-pass membrane protein</topology>
    </subcellularLocation>
</comment>
<protein>
    <submittedName>
        <fullName evidence="9">DUF421 domain-containing protein</fullName>
    </submittedName>
</protein>
<dbReference type="EMBL" id="JBITYG010000002">
    <property type="protein sequence ID" value="MFI9100691.1"/>
    <property type="molecule type" value="Genomic_DNA"/>
</dbReference>
<evidence type="ECO:0000313" key="9">
    <source>
        <dbReference type="EMBL" id="MFI9100691.1"/>
    </source>
</evidence>
<accession>A0ABW8C5L0</accession>
<dbReference type="InterPro" id="IPR023090">
    <property type="entry name" value="UPF0702_alpha/beta_dom_sf"/>
</dbReference>
<keyword evidence="4 7" id="KW-0812">Transmembrane</keyword>
<dbReference type="RefSeq" id="WP_399646182.1">
    <property type="nucleotide sequence ID" value="NZ_JBITYG010000002.1"/>
</dbReference>
<keyword evidence="6 7" id="KW-0472">Membrane</keyword>
<evidence type="ECO:0000256" key="6">
    <source>
        <dbReference type="ARBA" id="ARBA00023136"/>
    </source>
</evidence>
<gene>
    <name evidence="9" type="ORF">ACIGXA_09195</name>
</gene>
<comment type="caution">
    <text evidence="9">The sequence shown here is derived from an EMBL/GenBank/DDBJ whole genome shotgun (WGS) entry which is preliminary data.</text>
</comment>
<keyword evidence="5 7" id="KW-1133">Transmembrane helix</keyword>
<dbReference type="PANTHER" id="PTHR34582:SF6">
    <property type="entry name" value="UPF0702 TRANSMEMBRANE PROTEIN YCAP"/>
    <property type="match status" value="1"/>
</dbReference>
<feature type="transmembrane region" description="Helical" evidence="7">
    <location>
        <begin position="67"/>
        <end position="88"/>
    </location>
</feature>
<organism evidence="9 10">
    <name type="scientific">Streptomyces fildesensis</name>
    <dbReference type="NCBI Taxonomy" id="375757"/>
    <lineage>
        <taxon>Bacteria</taxon>
        <taxon>Bacillati</taxon>
        <taxon>Actinomycetota</taxon>
        <taxon>Actinomycetes</taxon>
        <taxon>Kitasatosporales</taxon>
        <taxon>Streptomycetaceae</taxon>
        <taxon>Streptomyces</taxon>
    </lineage>
</organism>
<evidence type="ECO:0000259" key="8">
    <source>
        <dbReference type="Pfam" id="PF04239"/>
    </source>
</evidence>
<evidence type="ECO:0000256" key="2">
    <source>
        <dbReference type="ARBA" id="ARBA00006448"/>
    </source>
</evidence>
<evidence type="ECO:0000256" key="3">
    <source>
        <dbReference type="ARBA" id="ARBA00022475"/>
    </source>
</evidence>
<sequence length="191" mass="20683">MWHDLMSVQVPIAEKIVRTVLVYVLILVLFRLAGKRGLANLNTFDFVVIFLLSNVVQNSIIGPDNSLLGGVIGAFTLIAVNSAVNRWLAGDSRAERLLEGTPTTVIEDGKLVPQAMRDLALRSAEIEHAVRMQNGEAIADVASGRLEPDGHLIITLKPSEQNATRGDVEALQARLTAIENLLKDLATGRPS</sequence>
<dbReference type="InterPro" id="IPR007353">
    <property type="entry name" value="DUF421"/>
</dbReference>
<evidence type="ECO:0000256" key="4">
    <source>
        <dbReference type="ARBA" id="ARBA00022692"/>
    </source>
</evidence>
<feature type="transmembrane region" description="Helical" evidence="7">
    <location>
        <begin position="16"/>
        <end position="34"/>
    </location>
</feature>
<reference evidence="9 10" key="1">
    <citation type="submission" date="2024-10" db="EMBL/GenBank/DDBJ databases">
        <title>The Natural Products Discovery Center: Release of the First 8490 Sequenced Strains for Exploring Actinobacteria Biosynthetic Diversity.</title>
        <authorList>
            <person name="Kalkreuter E."/>
            <person name="Kautsar S.A."/>
            <person name="Yang D."/>
            <person name="Bader C.D."/>
            <person name="Teijaro C.N."/>
            <person name="Fluegel L."/>
            <person name="Davis C.M."/>
            <person name="Simpson J.R."/>
            <person name="Lauterbach L."/>
            <person name="Steele A.D."/>
            <person name="Gui C."/>
            <person name="Meng S."/>
            <person name="Li G."/>
            <person name="Viehrig K."/>
            <person name="Ye F."/>
            <person name="Su P."/>
            <person name="Kiefer A.F."/>
            <person name="Nichols A."/>
            <person name="Cepeda A.J."/>
            <person name="Yan W."/>
            <person name="Fan B."/>
            <person name="Jiang Y."/>
            <person name="Adhikari A."/>
            <person name="Zheng C.-J."/>
            <person name="Schuster L."/>
            <person name="Cowan T.M."/>
            <person name="Smanski M.J."/>
            <person name="Chevrette M.G."/>
            <person name="De Carvalho L.P.S."/>
            <person name="Shen B."/>
        </authorList>
    </citation>
    <scope>NUCLEOTIDE SEQUENCE [LARGE SCALE GENOMIC DNA]</scope>
    <source>
        <strain evidence="9 10">NPDC053399</strain>
    </source>
</reference>
<dbReference type="Pfam" id="PF04239">
    <property type="entry name" value="DUF421"/>
    <property type="match status" value="1"/>
</dbReference>
<comment type="similarity">
    <text evidence="2">Belongs to the UPF0702 family.</text>
</comment>
<dbReference type="PANTHER" id="PTHR34582">
    <property type="entry name" value="UPF0702 TRANSMEMBRANE PROTEIN YCAP"/>
    <property type="match status" value="1"/>
</dbReference>
<evidence type="ECO:0000256" key="5">
    <source>
        <dbReference type="ARBA" id="ARBA00022989"/>
    </source>
</evidence>
<feature type="transmembrane region" description="Helical" evidence="7">
    <location>
        <begin position="41"/>
        <end position="61"/>
    </location>
</feature>
<keyword evidence="10" id="KW-1185">Reference proteome</keyword>
<dbReference type="Gene3D" id="3.30.240.20">
    <property type="entry name" value="bsu07140 like domains"/>
    <property type="match status" value="1"/>
</dbReference>
<evidence type="ECO:0000256" key="7">
    <source>
        <dbReference type="SAM" id="Phobius"/>
    </source>
</evidence>
<feature type="domain" description="YetF C-terminal" evidence="8">
    <location>
        <begin position="93"/>
        <end position="161"/>
    </location>
</feature>
<name>A0ABW8C5L0_9ACTN</name>
<evidence type="ECO:0000256" key="1">
    <source>
        <dbReference type="ARBA" id="ARBA00004651"/>
    </source>
</evidence>
<dbReference type="Proteomes" id="UP001614394">
    <property type="component" value="Unassembled WGS sequence"/>
</dbReference>
<evidence type="ECO:0000313" key="10">
    <source>
        <dbReference type="Proteomes" id="UP001614394"/>
    </source>
</evidence>
<proteinExistence type="inferred from homology"/>
<keyword evidence="3" id="KW-1003">Cell membrane</keyword>